<protein>
    <submittedName>
        <fullName evidence="2">Uncharacterized protein</fullName>
    </submittedName>
</protein>
<reference evidence="2 3" key="1">
    <citation type="submission" date="2024-06" db="EMBL/GenBank/DDBJ databases">
        <title>The Natural Products Discovery Center: Release of the First 8490 Sequenced Strains for Exploring Actinobacteria Biosynthetic Diversity.</title>
        <authorList>
            <person name="Kalkreuter E."/>
            <person name="Kautsar S.A."/>
            <person name="Yang D."/>
            <person name="Bader C.D."/>
            <person name="Teijaro C.N."/>
            <person name="Fluegel L."/>
            <person name="Davis C.M."/>
            <person name="Simpson J.R."/>
            <person name="Lauterbach L."/>
            <person name="Steele A.D."/>
            <person name="Gui C."/>
            <person name="Meng S."/>
            <person name="Li G."/>
            <person name="Viehrig K."/>
            <person name="Ye F."/>
            <person name="Su P."/>
            <person name="Kiefer A.F."/>
            <person name="Nichols A."/>
            <person name="Cepeda A.J."/>
            <person name="Yan W."/>
            <person name="Fan B."/>
            <person name="Jiang Y."/>
            <person name="Adhikari A."/>
            <person name="Zheng C.-J."/>
            <person name="Schuster L."/>
            <person name="Cowan T.M."/>
            <person name="Smanski M.J."/>
            <person name="Chevrette M.G."/>
            <person name="De Carvalho L.P.S."/>
            <person name="Shen B."/>
        </authorList>
    </citation>
    <scope>NUCLEOTIDE SEQUENCE [LARGE SCALE GENOMIC DNA]</scope>
    <source>
        <strain evidence="2 3">NPDC000234</strain>
    </source>
</reference>
<dbReference type="RefSeq" id="WP_350783885.1">
    <property type="nucleotide sequence ID" value="NZ_JBEPEK010000204.1"/>
</dbReference>
<feature type="compositionally biased region" description="Basic and acidic residues" evidence="1">
    <location>
        <begin position="1"/>
        <end position="12"/>
    </location>
</feature>
<sequence length="46" mass="5106">MNEITSEDHRPEPVAAQTSDEKVWRSPGYQLVETAPEVTGHALGDR</sequence>
<evidence type="ECO:0000256" key="1">
    <source>
        <dbReference type="SAM" id="MobiDB-lite"/>
    </source>
</evidence>
<proteinExistence type="predicted"/>
<accession>A0ABV1X1H7</accession>
<name>A0ABV1X1H7_9ACTN</name>
<dbReference type="EMBL" id="JBEPEK010000204">
    <property type="protein sequence ID" value="MER7182862.1"/>
    <property type="molecule type" value="Genomic_DNA"/>
</dbReference>
<organism evidence="2 3">
    <name type="scientific">Streptomyces hyaluromycini</name>
    <dbReference type="NCBI Taxonomy" id="1377993"/>
    <lineage>
        <taxon>Bacteria</taxon>
        <taxon>Bacillati</taxon>
        <taxon>Actinomycetota</taxon>
        <taxon>Actinomycetes</taxon>
        <taxon>Kitasatosporales</taxon>
        <taxon>Streptomycetaceae</taxon>
        <taxon>Streptomyces</taxon>
    </lineage>
</organism>
<evidence type="ECO:0000313" key="2">
    <source>
        <dbReference type="EMBL" id="MER7182862.1"/>
    </source>
</evidence>
<keyword evidence="3" id="KW-1185">Reference proteome</keyword>
<evidence type="ECO:0000313" key="3">
    <source>
        <dbReference type="Proteomes" id="UP001474181"/>
    </source>
</evidence>
<dbReference type="Proteomes" id="UP001474181">
    <property type="component" value="Unassembled WGS sequence"/>
</dbReference>
<comment type="caution">
    <text evidence="2">The sequence shown here is derived from an EMBL/GenBank/DDBJ whole genome shotgun (WGS) entry which is preliminary data.</text>
</comment>
<gene>
    <name evidence="2" type="ORF">ABT404_25880</name>
</gene>
<feature type="region of interest" description="Disordered" evidence="1">
    <location>
        <begin position="1"/>
        <end position="46"/>
    </location>
</feature>